<evidence type="ECO:0000313" key="3">
    <source>
        <dbReference type="Proteomes" id="UP000035740"/>
    </source>
</evidence>
<evidence type="ECO:0000313" key="2">
    <source>
        <dbReference type="EMBL" id="KMS97765.1"/>
    </source>
</evidence>
<proteinExistence type="predicted"/>
<sequence length="136" mass="15340">MAVEVALEDDLFFADLNRQISLLIDEDEEDYPAVHFSSISPQGFSGSTIRQPPIMPSQYLYQESCRREMSKGTGVFIPQSSQPRRKYKQGKRSAAPSYTTKSNNKQFVHSRGRSNPAAHTNLPPGYATNVDRWSLN</sequence>
<dbReference type="OMA" id="SCRREMS"/>
<dbReference type="EMBL" id="KQ090292">
    <property type="protein sequence ID" value="KMS97765.1"/>
    <property type="molecule type" value="Genomic_DNA"/>
</dbReference>
<feature type="region of interest" description="Disordered" evidence="1">
    <location>
        <begin position="71"/>
        <end position="136"/>
    </location>
</feature>
<organism evidence="2 3">
    <name type="scientific">Beta vulgaris subsp. vulgaris</name>
    <name type="common">Beet</name>
    <dbReference type="NCBI Taxonomy" id="3555"/>
    <lineage>
        <taxon>Eukaryota</taxon>
        <taxon>Viridiplantae</taxon>
        <taxon>Streptophyta</taxon>
        <taxon>Embryophyta</taxon>
        <taxon>Tracheophyta</taxon>
        <taxon>Spermatophyta</taxon>
        <taxon>Magnoliopsida</taxon>
        <taxon>eudicotyledons</taxon>
        <taxon>Gunneridae</taxon>
        <taxon>Pentapetalae</taxon>
        <taxon>Caryophyllales</taxon>
        <taxon>Chenopodiaceae</taxon>
        <taxon>Betoideae</taxon>
        <taxon>Beta</taxon>
    </lineage>
</organism>
<dbReference type="Gramene" id="KMS97765">
    <property type="protein sequence ID" value="KMS97765"/>
    <property type="gene ID" value="BVRB_5g123980"/>
</dbReference>
<dbReference type="eggNOG" id="ENOG502S4C2">
    <property type="taxonomic scope" value="Eukaryota"/>
</dbReference>
<dbReference type="KEGG" id="bvg:104907951"/>
<reference evidence="2 3" key="1">
    <citation type="journal article" date="2014" name="Nature">
        <title>The genome of the recently domesticated crop plant sugar beet (Beta vulgaris).</title>
        <authorList>
            <person name="Dohm J.C."/>
            <person name="Minoche A.E."/>
            <person name="Holtgrawe D."/>
            <person name="Capella-Gutierrez S."/>
            <person name="Zakrzewski F."/>
            <person name="Tafer H."/>
            <person name="Rupp O."/>
            <person name="Sorensen T.R."/>
            <person name="Stracke R."/>
            <person name="Reinhardt R."/>
            <person name="Goesmann A."/>
            <person name="Kraft T."/>
            <person name="Schulz B."/>
            <person name="Stadler P.F."/>
            <person name="Schmidt T."/>
            <person name="Gabaldon T."/>
            <person name="Lehrach H."/>
            <person name="Weisshaar B."/>
            <person name="Himmelbauer H."/>
        </authorList>
    </citation>
    <scope>NUCLEOTIDE SEQUENCE [LARGE SCALE GENOMIC DNA]</scope>
    <source>
        <tissue evidence="2">Taproot</tissue>
    </source>
</reference>
<dbReference type="PANTHER" id="PTHR34956:SF2">
    <property type="entry name" value="OS05G0397300 PROTEIN"/>
    <property type="match status" value="1"/>
</dbReference>
<accession>A0A0J8E3R6</accession>
<dbReference type="OrthoDB" id="1081388at2759"/>
<dbReference type="PANTHER" id="PTHR34956">
    <property type="entry name" value="OS05G0397300 PROTEIN"/>
    <property type="match status" value="1"/>
</dbReference>
<dbReference type="Proteomes" id="UP000035740">
    <property type="component" value="Unassembled WGS sequence"/>
</dbReference>
<gene>
    <name evidence="2" type="ORF">BVRB_5g123980</name>
</gene>
<dbReference type="AlphaFoldDB" id="A0A0J8E3R6"/>
<feature type="compositionally biased region" description="Polar residues" evidence="1">
    <location>
        <begin position="96"/>
        <end position="107"/>
    </location>
</feature>
<keyword evidence="3" id="KW-1185">Reference proteome</keyword>
<evidence type="ECO:0000256" key="1">
    <source>
        <dbReference type="SAM" id="MobiDB-lite"/>
    </source>
</evidence>
<protein>
    <submittedName>
        <fullName evidence="2">Uncharacterized protein</fullName>
    </submittedName>
</protein>
<name>A0A0J8E3R6_BETVV</name>